<dbReference type="EMBL" id="CM042013">
    <property type="protein sequence ID" value="KAI3736581.1"/>
    <property type="molecule type" value="Genomic_DNA"/>
</dbReference>
<name>A0ACB9CQS0_CICIN</name>
<protein>
    <submittedName>
        <fullName evidence="1">Uncharacterized protein</fullName>
    </submittedName>
</protein>
<reference evidence="1 2" key="2">
    <citation type="journal article" date="2022" name="Mol. Ecol. Resour.">
        <title>The genomes of chicory, endive, great burdock and yacon provide insights into Asteraceae paleo-polyploidization history and plant inulin production.</title>
        <authorList>
            <person name="Fan W."/>
            <person name="Wang S."/>
            <person name="Wang H."/>
            <person name="Wang A."/>
            <person name="Jiang F."/>
            <person name="Liu H."/>
            <person name="Zhao H."/>
            <person name="Xu D."/>
            <person name="Zhang Y."/>
        </authorList>
    </citation>
    <scope>NUCLEOTIDE SEQUENCE [LARGE SCALE GENOMIC DNA]</scope>
    <source>
        <strain evidence="2">cv. Punajuju</strain>
        <tissue evidence="1">Leaves</tissue>
    </source>
</reference>
<reference evidence="2" key="1">
    <citation type="journal article" date="2022" name="Mol. Ecol. Resour.">
        <title>The genomes of chicory, endive, great burdock and yacon provide insights into Asteraceae palaeo-polyploidization history and plant inulin production.</title>
        <authorList>
            <person name="Fan W."/>
            <person name="Wang S."/>
            <person name="Wang H."/>
            <person name="Wang A."/>
            <person name="Jiang F."/>
            <person name="Liu H."/>
            <person name="Zhao H."/>
            <person name="Xu D."/>
            <person name="Zhang Y."/>
        </authorList>
    </citation>
    <scope>NUCLEOTIDE SEQUENCE [LARGE SCALE GENOMIC DNA]</scope>
    <source>
        <strain evidence="2">cv. Punajuju</strain>
    </source>
</reference>
<keyword evidence="2" id="KW-1185">Reference proteome</keyword>
<gene>
    <name evidence="1" type="ORF">L2E82_26454</name>
</gene>
<comment type="caution">
    <text evidence="1">The sequence shown here is derived from an EMBL/GenBank/DDBJ whole genome shotgun (WGS) entry which is preliminary data.</text>
</comment>
<evidence type="ECO:0000313" key="2">
    <source>
        <dbReference type="Proteomes" id="UP001055811"/>
    </source>
</evidence>
<sequence length="89" mass="10003">MIISFFEISPHAVAQWFLWVFKFNRQDIDSMAPGIPATRREFCFFPASSASISTADFLEYHLPFAIVCINTPFSLPTILTSSVLISPSL</sequence>
<organism evidence="1 2">
    <name type="scientific">Cichorium intybus</name>
    <name type="common">Chicory</name>
    <dbReference type="NCBI Taxonomy" id="13427"/>
    <lineage>
        <taxon>Eukaryota</taxon>
        <taxon>Viridiplantae</taxon>
        <taxon>Streptophyta</taxon>
        <taxon>Embryophyta</taxon>
        <taxon>Tracheophyta</taxon>
        <taxon>Spermatophyta</taxon>
        <taxon>Magnoliopsida</taxon>
        <taxon>eudicotyledons</taxon>
        <taxon>Gunneridae</taxon>
        <taxon>Pentapetalae</taxon>
        <taxon>asterids</taxon>
        <taxon>campanulids</taxon>
        <taxon>Asterales</taxon>
        <taxon>Asteraceae</taxon>
        <taxon>Cichorioideae</taxon>
        <taxon>Cichorieae</taxon>
        <taxon>Cichoriinae</taxon>
        <taxon>Cichorium</taxon>
    </lineage>
</organism>
<proteinExistence type="predicted"/>
<evidence type="ECO:0000313" key="1">
    <source>
        <dbReference type="EMBL" id="KAI3736581.1"/>
    </source>
</evidence>
<dbReference type="Proteomes" id="UP001055811">
    <property type="component" value="Linkage Group LG05"/>
</dbReference>
<accession>A0ACB9CQS0</accession>